<keyword evidence="8 12" id="KW-0067">ATP-binding</keyword>
<dbReference type="InterPro" id="IPR017441">
    <property type="entry name" value="Protein_kinase_ATP_BS"/>
</dbReference>
<dbReference type="InterPro" id="IPR000719">
    <property type="entry name" value="Prot_kinase_dom"/>
</dbReference>
<dbReference type="Pfam" id="PF13947">
    <property type="entry name" value="GUB_WAK_bind"/>
    <property type="match status" value="1"/>
</dbReference>
<evidence type="ECO:0000259" key="15">
    <source>
        <dbReference type="PROSITE" id="PS50011"/>
    </source>
</evidence>
<evidence type="ECO:0000256" key="12">
    <source>
        <dbReference type="PROSITE-ProRule" id="PRU10141"/>
    </source>
</evidence>
<accession>A0A9Q0FWT1</accession>
<dbReference type="GO" id="GO:0004674">
    <property type="term" value="F:protein serine/threonine kinase activity"/>
    <property type="evidence" value="ECO:0007669"/>
    <property type="project" value="UniProtKB-KW"/>
</dbReference>
<dbReference type="PROSITE" id="PS50011">
    <property type="entry name" value="PROTEIN_KINASE_DOM"/>
    <property type="match status" value="1"/>
</dbReference>
<keyword evidence="3" id="KW-0808">Transferase</keyword>
<dbReference type="InterPro" id="IPR011009">
    <property type="entry name" value="Kinase-like_dom_sf"/>
</dbReference>
<dbReference type="AlphaFoldDB" id="A0A9Q0FWT1"/>
<evidence type="ECO:0000313" key="16">
    <source>
        <dbReference type="EMBL" id="KAJ4839328.1"/>
    </source>
</evidence>
<keyword evidence="9" id="KW-1133">Transmembrane helix</keyword>
<evidence type="ECO:0000256" key="3">
    <source>
        <dbReference type="ARBA" id="ARBA00022679"/>
    </source>
</evidence>
<evidence type="ECO:0000256" key="14">
    <source>
        <dbReference type="SAM" id="SignalP"/>
    </source>
</evidence>
<dbReference type="GO" id="GO:0016020">
    <property type="term" value="C:membrane"/>
    <property type="evidence" value="ECO:0007669"/>
    <property type="project" value="UniProtKB-SubCell"/>
</dbReference>
<evidence type="ECO:0000256" key="7">
    <source>
        <dbReference type="ARBA" id="ARBA00022777"/>
    </source>
</evidence>
<evidence type="ECO:0000256" key="1">
    <source>
        <dbReference type="ARBA" id="ARBA00004479"/>
    </source>
</evidence>
<reference evidence="16" key="2">
    <citation type="journal article" date="2023" name="Plants (Basel)">
        <title>Annotation of the Turnera subulata (Passifloraceae) Draft Genome Reveals the S-Locus Evolved after the Divergence of Turneroideae from Passifloroideae in a Stepwise Manner.</title>
        <authorList>
            <person name="Henning P.M."/>
            <person name="Roalson E.H."/>
            <person name="Mir W."/>
            <person name="McCubbin A.G."/>
            <person name="Shore J.S."/>
        </authorList>
    </citation>
    <scope>NUCLEOTIDE SEQUENCE</scope>
    <source>
        <strain evidence="16">F60SS</strain>
    </source>
</reference>
<reference evidence="16" key="1">
    <citation type="submission" date="2022-02" db="EMBL/GenBank/DDBJ databases">
        <authorList>
            <person name="Henning P.M."/>
            <person name="McCubbin A.G."/>
            <person name="Shore J.S."/>
        </authorList>
    </citation>
    <scope>NUCLEOTIDE SEQUENCE</scope>
    <source>
        <strain evidence="16">F60SS</strain>
        <tissue evidence="16">Leaves</tissue>
    </source>
</reference>
<evidence type="ECO:0000256" key="6">
    <source>
        <dbReference type="ARBA" id="ARBA00022741"/>
    </source>
</evidence>
<dbReference type="Pfam" id="PF00069">
    <property type="entry name" value="Pkinase"/>
    <property type="match status" value="1"/>
</dbReference>
<proteinExistence type="predicted"/>
<evidence type="ECO:0000256" key="8">
    <source>
        <dbReference type="ARBA" id="ARBA00022840"/>
    </source>
</evidence>
<organism evidence="16 17">
    <name type="scientific">Turnera subulata</name>
    <dbReference type="NCBI Taxonomy" id="218843"/>
    <lineage>
        <taxon>Eukaryota</taxon>
        <taxon>Viridiplantae</taxon>
        <taxon>Streptophyta</taxon>
        <taxon>Embryophyta</taxon>
        <taxon>Tracheophyta</taxon>
        <taxon>Spermatophyta</taxon>
        <taxon>Magnoliopsida</taxon>
        <taxon>eudicotyledons</taxon>
        <taxon>Gunneridae</taxon>
        <taxon>Pentapetalae</taxon>
        <taxon>rosids</taxon>
        <taxon>fabids</taxon>
        <taxon>Malpighiales</taxon>
        <taxon>Passifloraceae</taxon>
        <taxon>Turnera</taxon>
    </lineage>
</organism>
<protein>
    <recommendedName>
        <fullName evidence="15">Protein kinase domain-containing protein</fullName>
    </recommendedName>
</protein>
<keyword evidence="4" id="KW-0812">Transmembrane</keyword>
<dbReference type="PROSITE" id="PS00108">
    <property type="entry name" value="PROTEIN_KINASE_ST"/>
    <property type="match status" value="1"/>
</dbReference>
<dbReference type="GO" id="GO:0030247">
    <property type="term" value="F:polysaccharide binding"/>
    <property type="evidence" value="ECO:0007669"/>
    <property type="project" value="InterPro"/>
</dbReference>
<evidence type="ECO:0000256" key="11">
    <source>
        <dbReference type="ARBA" id="ARBA00023180"/>
    </source>
</evidence>
<dbReference type="InterPro" id="IPR045874">
    <property type="entry name" value="LRK10/LRL21-25-like"/>
</dbReference>
<dbReference type="Proteomes" id="UP001141552">
    <property type="component" value="Unassembled WGS sequence"/>
</dbReference>
<dbReference type="OrthoDB" id="544400at2759"/>
<dbReference type="Gene3D" id="1.10.510.10">
    <property type="entry name" value="Transferase(Phosphotransferase) domain 1"/>
    <property type="match status" value="1"/>
</dbReference>
<comment type="subcellular location">
    <subcellularLocation>
        <location evidence="1">Membrane</location>
        <topology evidence="1">Single-pass type I membrane protein</topology>
    </subcellularLocation>
</comment>
<feature type="region of interest" description="Disordered" evidence="13">
    <location>
        <begin position="625"/>
        <end position="667"/>
    </location>
</feature>
<dbReference type="PANTHER" id="PTHR27009">
    <property type="entry name" value="RUST RESISTANCE KINASE LR10-RELATED"/>
    <property type="match status" value="1"/>
</dbReference>
<keyword evidence="17" id="KW-1185">Reference proteome</keyword>
<gene>
    <name evidence="16" type="ORF">Tsubulata_929965</name>
</gene>
<evidence type="ECO:0000256" key="9">
    <source>
        <dbReference type="ARBA" id="ARBA00022989"/>
    </source>
</evidence>
<evidence type="ECO:0000256" key="10">
    <source>
        <dbReference type="ARBA" id="ARBA00023136"/>
    </source>
</evidence>
<feature type="signal peptide" evidence="14">
    <location>
        <begin position="1"/>
        <end position="29"/>
    </location>
</feature>
<keyword evidence="5 14" id="KW-0732">Signal</keyword>
<keyword evidence="10" id="KW-0472">Membrane</keyword>
<feature type="domain" description="Protein kinase" evidence="15">
    <location>
        <begin position="348"/>
        <end position="634"/>
    </location>
</feature>
<evidence type="ECO:0000256" key="2">
    <source>
        <dbReference type="ARBA" id="ARBA00022527"/>
    </source>
</evidence>
<evidence type="ECO:0000313" key="17">
    <source>
        <dbReference type="Proteomes" id="UP001141552"/>
    </source>
</evidence>
<keyword evidence="11" id="KW-0325">Glycoprotein</keyword>
<dbReference type="FunFam" id="1.10.510.10:FF:000590">
    <property type="entry name" value="PR5-like receptor kinase"/>
    <property type="match status" value="1"/>
</dbReference>
<dbReference type="InterPro" id="IPR008271">
    <property type="entry name" value="Ser/Thr_kinase_AS"/>
</dbReference>
<dbReference type="GO" id="GO:0005524">
    <property type="term" value="F:ATP binding"/>
    <property type="evidence" value="ECO:0007669"/>
    <property type="project" value="UniProtKB-UniRule"/>
</dbReference>
<evidence type="ECO:0000256" key="13">
    <source>
        <dbReference type="SAM" id="MobiDB-lite"/>
    </source>
</evidence>
<dbReference type="SMART" id="SM00220">
    <property type="entry name" value="S_TKc"/>
    <property type="match status" value="1"/>
</dbReference>
<feature type="chain" id="PRO_5040421133" description="Protein kinase domain-containing protein" evidence="14">
    <location>
        <begin position="30"/>
        <end position="667"/>
    </location>
</feature>
<evidence type="ECO:0000256" key="5">
    <source>
        <dbReference type="ARBA" id="ARBA00022729"/>
    </source>
</evidence>
<dbReference type="EMBL" id="JAKUCV010003347">
    <property type="protein sequence ID" value="KAJ4839328.1"/>
    <property type="molecule type" value="Genomic_DNA"/>
</dbReference>
<dbReference type="CDD" id="cd14066">
    <property type="entry name" value="STKc_IRAK"/>
    <property type="match status" value="1"/>
</dbReference>
<feature type="binding site" evidence="12">
    <location>
        <position position="376"/>
    </location>
    <ligand>
        <name>ATP</name>
        <dbReference type="ChEBI" id="CHEBI:30616"/>
    </ligand>
</feature>
<dbReference type="FunFam" id="3.30.200.20:FF:000178">
    <property type="entry name" value="serine/threonine-protein kinase PBS1-like"/>
    <property type="match status" value="1"/>
</dbReference>
<keyword evidence="7" id="KW-0418">Kinase</keyword>
<sequence length="667" mass="75361">MFRGTSRLVFAGCLAYLFLTVLFFQTCKASICASSCGHLHNISYPFRLANDPITCGEHNYNLQCEKNVPVLYLYSGRYIVQAINYNNFTIRLVDDGVKKDNCSSLPRSSLLHSNFGLGDPYAWYYYRFGLGDPYAWYYYRKRNGNDIYLDDIYYCMYREQDSSCLPRLSQAMAFLTCPDPVDSPLYVDTAPCTDGLQVSNSSVPHTKTRSYIYVGGMDISDLMESCRIDILTLLPARNDYKNMSFKEIHRQLAYGFEISWYNTYCPEYCTRGCFVDHKNRTSCIRYLHGLLHALKVCCGAPCVVAFLICKWRRRNLSAFDTVEEFLQGNNHLIIPIRYSYSEVRKITGGFKEKLGEGGFGCVYKGKLRSGHFAAIKMLGKSKADGQDFISEVATIGRIHHTNVVQLIGYCAEGSKRALVYDFMPNGSLNNHIFSQGGSVSLSWQKLYEISLGVARGIQYLHRGCDMQILHFDIKPHNILLDENFIPKVSDFGLAKLYPTKDSIASLTAARGTIGYMAPELFYKNIGRVSYKADVYSFGMLLLEIAGKRKSLNPSAANTSQIYFPFWVHDQVSEGKGAQIGDDATEDEHKLVEKMIIVGLWCIQMKPSDRPPMNKVVEMLEGDLESMQLPPRPTLHPEERPLQLEGDLSPTTSDDHSGESVSLIENAT</sequence>
<comment type="caution">
    <text evidence="16">The sequence shown here is derived from an EMBL/GenBank/DDBJ whole genome shotgun (WGS) entry which is preliminary data.</text>
</comment>
<dbReference type="Gene3D" id="3.30.200.20">
    <property type="entry name" value="Phosphorylase Kinase, domain 1"/>
    <property type="match status" value="1"/>
</dbReference>
<keyword evidence="2" id="KW-0723">Serine/threonine-protein kinase</keyword>
<dbReference type="InterPro" id="IPR025287">
    <property type="entry name" value="WAK_GUB"/>
</dbReference>
<keyword evidence="6 12" id="KW-0547">Nucleotide-binding</keyword>
<name>A0A9Q0FWT1_9ROSI</name>
<dbReference type="SUPFAM" id="SSF56112">
    <property type="entry name" value="Protein kinase-like (PK-like)"/>
    <property type="match status" value="1"/>
</dbReference>
<evidence type="ECO:0000256" key="4">
    <source>
        <dbReference type="ARBA" id="ARBA00022692"/>
    </source>
</evidence>
<dbReference type="PROSITE" id="PS00107">
    <property type="entry name" value="PROTEIN_KINASE_ATP"/>
    <property type="match status" value="1"/>
</dbReference>
<feature type="compositionally biased region" description="Polar residues" evidence="13">
    <location>
        <begin position="658"/>
        <end position="667"/>
    </location>
</feature>